<name>A0A453LCP2_AEGTS</name>
<keyword evidence="1" id="KW-0479">Metal-binding</keyword>
<keyword evidence="5" id="KW-0804">Transcription</keyword>
<evidence type="ECO:0000313" key="9">
    <source>
        <dbReference type="Proteomes" id="UP000015105"/>
    </source>
</evidence>
<sequence>MQMDDVIDLVSEDDIASYEETSSEDTEDVKVCDVCGNVGEEKKLAVCSRCNDGAVHIYCMLVMLKEVPERGWLCDECQAEVEIEIEKKKLEKSQVNFVMVSMENKVDAEKVRHKESEVDNVTSGCTSSIKEGDTGLCMLNKASHDSEPMSNDRSGISNLKSLDREIHILGMHDNYVSSVSKAKDGSNVARDSEKVGHKESEVANVTSGCTSSTKEGDSGLCMLNKASHDCEPMSNDRSGISYLKSLDREIHILGMHDNDVSSVSKAKDASNVACWNKRLNRQSEANFLEEIKDVKVCDICGDVGEVEKLTVCGRCNGAEHVYCMQVMMEKVPDVMWLCEACQTEVEFAEERTELEKSQVMVGACKLDSFGGQTNKPVDDANSGSNFEDEMEAAHVSSKNSNMRNQSIGMATKRIGDDATITLLIGKDLCESGGVSMEGDSAKRAPFSRKNSLKLNTEKGKEPVRPMPTPLTLNALKNQAPPLCGPLPKSISFKNSKVPKVKQLVIEVPQKPKNLKEPISLITKQDGPVITLAKSTSVKKPNSSEPVSKGKSSILLDVEEPRMMNSVMSRNVTNKRGTSISGYPSVAASMLVPVPSKAESAAQHLNKQNKMDNLGIAYGKDGRNFPAPSEPKRQLVAKVPGSLTLISAETSSGLLCSGAQMKGIQIPDTSLVDKIKNPPSLKPGTSSSSCTMHCQQCDEVGHSTQFCPVGRSSLFVTKPLSEQTSDRTARCNRTSEATTLTATEDILKSAYQSEPSPKRRRYHNPSYKPINVLCTSISHEESSEQDVRNGMPTPSTTASVDCHELKYKEHQAVSAMGGRFVDSSSTMLNDPTDKSPIFSPSDDRITSSVPELAYIWQGCFEIWRTGRPSKFCKGLQGHLSCSASQKVLEIAKKFPSKIRLEQLPRRNIFPPQFHGNGLSYDSIGLFFFAQDIQSYERHYSKLVEWMLKGDLALRGNIETAELLIFPSNILPKSFQRWNMSYYLWGVFRVRRKDSNLPYHVPTRKHCNFNGNLLAVGRRTHAHASSGPSFYYSPTCEDSPSIMPLEANHEGCPNGENSLGQERTAVNHDNAEDLWGPGVVDLQRRLQSVCR</sequence>
<reference evidence="9" key="1">
    <citation type="journal article" date="2014" name="Science">
        <title>Ancient hybridizations among the ancestral genomes of bread wheat.</title>
        <authorList>
            <consortium name="International Wheat Genome Sequencing Consortium,"/>
            <person name="Marcussen T."/>
            <person name="Sandve S.R."/>
            <person name="Heier L."/>
            <person name="Spannagl M."/>
            <person name="Pfeifer M."/>
            <person name="Jakobsen K.S."/>
            <person name="Wulff B.B."/>
            <person name="Steuernagel B."/>
            <person name="Mayer K.F."/>
            <person name="Olsen O.A."/>
        </authorList>
    </citation>
    <scope>NUCLEOTIDE SEQUENCE [LARGE SCALE GENOMIC DNA]</scope>
    <source>
        <strain evidence="9">cv. AL8/78</strain>
    </source>
</reference>
<dbReference type="InterPro" id="IPR011011">
    <property type="entry name" value="Znf_FYVE_PHD"/>
</dbReference>
<dbReference type="AlphaFoldDB" id="A0A453LCP2"/>
<dbReference type="GO" id="GO:0008270">
    <property type="term" value="F:zinc ion binding"/>
    <property type="evidence" value="ECO:0007669"/>
    <property type="project" value="UniProtKB-KW"/>
</dbReference>
<dbReference type="Gene3D" id="3.30.40.10">
    <property type="entry name" value="Zinc/RING finger domain, C3HC4 (zinc finger)"/>
    <property type="match status" value="2"/>
</dbReference>
<reference evidence="8" key="5">
    <citation type="journal article" date="2021" name="G3 (Bethesda)">
        <title>Aegilops tauschii genome assembly Aet v5.0 features greater sequence contiguity and improved annotation.</title>
        <authorList>
            <person name="Wang L."/>
            <person name="Zhu T."/>
            <person name="Rodriguez J.C."/>
            <person name="Deal K.R."/>
            <person name="Dubcovsky J."/>
            <person name="McGuire P.E."/>
            <person name="Lux T."/>
            <person name="Spannagl M."/>
            <person name="Mayer K.F.X."/>
            <person name="Baldrich P."/>
            <person name="Meyers B.C."/>
            <person name="Huo N."/>
            <person name="Gu Y.Q."/>
            <person name="Zhou H."/>
            <person name="Devos K.M."/>
            <person name="Bennetzen J.L."/>
            <person name="Unver T."/>
            <person name="Budak H."/>
            <person name="Gulick P.J."/>
            <person name="Galiba G."/>
            <person name="Kalapos B."/>
            <person name="Nelson D.R."/>
            <person name="Li P."/>
            <person name="You F.M."/>
            <person name="Luo M.C."/>
            <person name="Dvorak J."/>
        </authorList>
    </citation>
    <scope>NUCLEOTIDE SEQUENCE [LARGE SCALE GENOMIC DNA]</scope>
    <source>
        <strain evidence="8">cv. AL8/78</strain>
    </source>
</reference>
<dbReference type="InterPro" id="IPR013083">
    <property type="entry name" value="Znf_RING/FYVE/PHD"/>
</dbReference>
<dbReference type="Pfam" id="PF23121">
    <property type="entry name" value="SPOC_AIPP2"/>
    <property type="match status" value="1"/>
</dbReference>
<dbReference type="RefSeq" id="XP_020166247.1">
    <property type="nucleotide sequence ID" value="XM_020310658.4"/>
</dbReference>
<dbReference type="InterPro" id="IPR049914">
    <property type="entry name" value="PHD1-3/5-6"/>
</dbReference>
<keyword evidence="4" id="KW-0805">Transcription regulation</keyword>
<dbReference type="PROSITE" id="PS50016">
    <property type="entry name" value="ZF_PHD_2"/>
    <property type="match status" value="2"/>
</dbReference>
<reference evidence="8" key="3">
    <citation type="journal article" date="2017" name="Nature">
        <title>Genome sequence of the progenitor of the wheat D genome Aegilops tauschii.</title>
        <authorList>
            <person name="Luo M.C."/>
            <person name="Gu Y.Q."/>
            <person name="Puiu D."/>
            <person name="Wang H."/>
            <person name="Twardziok S.O."/>
            <person name="Deal K.R."/>
            <person name="Huo N."/>
            <person name="Zhu T."/>
            <person name="Wang L."/>
            <person name="Wang Y."/>
            <person name="McGuire P.E."/>
            <person name="Liu S."/>
            <person name="Long H."/>
            <person name="Ramasamy R.K."/>
            <person name="Rodriguez J.C."/>
            <person name="Van S.L."/>
            <person name="Yuan L."/>
            <person name="Wang Z."/>
            <person name="Xia Z."/>
            <person name="Xiao L."/>
            <person name="Anderson O.D."/>
            <person name="Ouyang S."/>
            <person name="Liang Y."/>
            <person name="Zimin A.V."/>
            <person name="Pertea G."/>
            <person name="Qi P."/>
            <person name="Bennetzen J.L."/>
            <person name="Dai X."/>
            <person name="Dawson M.W."/>
            <person name="Muller H.G."/>
            <person name="Kugler K."/>
            <person name="Rivarola-Duarte L."/>
            <person name="Spannagl M."/>
            <person name="Mayer K.F.X."/>
            <person name="Lu F.H."/>
            <person name="Bevan M.W."/>
            <person name="Leroy P."/>
            <person name="Li P."/>
            <person name="You F.M."/>
            <person name="Sun Q."/>
            <person name="Liu Z."/>
            <person name="Lyons E."/>
            <person name="Wicker T."/>
            <person name="Salzberg S.L."/>
            <person name="Devos K.M."/>
            <person name="Dvorak J."/>
        </authorList>
    </citation>
    <scope>NUCLEOTIDE SEQUENCE [LARGE SCALE GENOMIC DNA]</scope>
    <source>
        <strain evidence="8">cv. AL8/78</strain>
    </source>
</reference>
<dbReference type="Pfam" id="PF00628">
    <property type="entry name" value="PHD"/>
    <property type="match status" value="2"/>
</dbReference>
<dbReference type="GO" id="GO:0140566">
    <property type="term" value="F:histone reader activity"/>
    <property type="evidence" value="ECO:0007669"/>
    <property type="project" value="InterPro"/>
</dbReference>
<dbReference type="InterPro" id="IPR001965">
    <property type="entry name" value="Znf_PHD"/>
</dbReference>
<feature type="domain" description="PHD-type" evidence="7">
    <location>
        <begin position="29"/>
        <end position="80"/>
    </location>
</feature>
<keyword evidence="3" id="KW-0862">Zinc</keyword>
<dbReference type="Proteomes" id="UP000015105">
    <property type="component" value="Chromosome 5D"/>
</dbReference>
<keyword evidence="2 6" id="KW-0863">Zinc-finger</keyword>
<reference evidence="9" key="2">
    <citation type="journal article" date="2017" name="Nat. Plants">
        <title>The Aegilops tauschii genome reveals multiple impacts of transposons.</title>
        <authorList>
            <person name="Zhao G."/>
            <person name="Zou C."/>
            <person name="Li K."/>
            <person name="Wang K."/>
            <person name="Li T."/>
            <person name="Gao L."/>
            <person name="Zhang X."/>
            <person name="Wang H."/>
            <person name="Yang Z."/>
            <person name="Liu X."/>
            <person name="Jiang W."/>
            <person name="Mao L."/>
            <person name="Kong X."/>
            <person name="Jiao Y."/>
            <person name="Jia J."/>
        </authorList>
    </citation>
    <scope>NUCLEOTIDE SEQUENCE [LARGE SCALE GENOMIC DNA]</scope>
    <source>
        <strain evidence="9">cv. AL8/78</strain>
    </source>
</reference>
<dbReference type="GO" id="GO:0034244">
    <property type="term" value="P:negative regulation of transcription elongation by RNA polymerase II"/>
    <property type="evidence" value="ECO:0007669"/>
    <property type="project" value="InterPro"/>
</dbReference>
<keyword evidence="9" id="KW-1185">Reference proteome</keyword>
<dbReference type="EnsemblPlants" id="AET5Gv20713200.9">
    <property type="protein sequence ID" value="AET5Gv20713200.9"/>
    <property type="gene ID" value="AET5Gv20713200"/>
</dbReference>
<dbReference type="PANTHER" id="PTHR33304:SF48">
    <property type="entry name" value="ZINC FINGER PHD-TYPE DOMAIN-CONTAINING PROTEIN"/>
    <property type="match status" value="1"/>
</dbReference>
<dbReference type="Gramene" id="AET5Gv20713200.9">
    <property type="protein sequence ID" value="AET5Gv20713200.9"/>
    <property type="gene ID" value="AET5Gv20713200"/>
</dbReference>
<dbReference type="SMART" id="SM00249">
    <property type="entry name" value="PHD"/>
    <property type="match status" value="2"/>
</dbReference>
<reference evidence="8" key="4">
    <citation type="submission" date="2019-03" db="UniProtKB">
        <authorList>
            <consortium name="EnsemblPlants"/>
        </authorList>
    </citation>
    <scope>IDENTIFICATION</scope>
</reference>
<dbReference type="STRING" id="200361.A0A453LCP2"/>
<dbReference type="PANTHER" id="PTHR33304">
    <property type="match status" value="1"/>
</dbReference>
<protein>
    <recommendedName>
        <fullName evidence="7">PHD-type domain-containing protein</fullName>
    </recommendedName>
</protein>
<evidence type="ECO:0000256" key="2">
    <source>
        <dbReference type="ARBA" id="ARBA00022771"/>
    </source>
</evidence>
<evidence type="ECO:0000313" key="8">
    <source>
        <dbReference type="EnsemblPlants" id="AET5Gv20713200.9"/>
    </source>
</evidence>
<evidence type="ECO:0000256" key="4">
    <source>
        <dbReference type="ARBA" id="ARBA00023015"/>
    </source>
</evidence>
<evidence type="ECO:0000256" key="6">
    <source>
        <dbReference type="PROSITE-ProRule" id="PRU00146"/>
    </source>
</evidence>
<dbReference type="SUPFAM" id="SSF57903">
    <property type="entry name" value="FYVE/PHD zinc finger"/>
    <property type="match status" value="2"/>
</dbReference>
<evidence type="ECO:0000259" key="7">
    <source>
        <dbReference type="PROSITE" id="PS50016"/>
    </source>
</evidence>
<evidence type="ECO:0000256" key="5">
    <source>
        <dbReference type="ARBA" id="ARBA00023163"/>
    </source>
</evidence>
<organism evidence="8 9">
    <name type="scientific">Aegilops tauschii subsp. strangulata</name>
    <name type="common">Goatgrass</name>
    <dbReference type="NCBI Taxonomy" id="200361"/>
    <lineage>
        <taxon>Eukaryota</taxon>
        <taxon>Viridiplantae</taxon>
        <taxon>Streptophyta</taxon>
        <taxon>Embryophyta</taxon>
        <taxon>Tracheophyta</taxon>
        <taxon>Spermatophyta</taxon>
        <taxon>Magnoliopsida</taxon>
        <taxon>Liliopsida</taxon>
        <taxon>Poales</taxon>
        <taxon>Poaceae</taxon>
        <taxon>BOP clade</taxon>
        <taxon>Pooideae</taxon>
        <taxon>Triticodae</taxon>
        <taxon>Triticeae</taxon>
        <taxon>Triticinae</taxon>
        <taxon>Aegilops</taxon>
    </lineage>
</organism>
<dbReference type="KEGG" id="ats:109751772"/>
<dbReference type="GeneID" id="109751772"/>
<evidence type="ECO:0000256" key="3">
    <source>
        <dbReference type="ARBA" id="ARBA00022833"/>
    </source>
</evidence>
<dbReference type="OMA" id="MFFFLWG"/>
<dbReference type="InterPro" id="IPR056280">
    <property type="entry name" value="AIPP2-like_SPOC"/>
</dbReference>
<accession>A0A453LCP2</accession>
<proteinExistence type="predicted"/>
<dbReference type="OrthoDB" id="787137at2759"/>
<evidence type="ECO:0000256" key="1">
    <source>
        <dbReference type="ARBA" id="ARBA00022723"/>
    </source>
</evidence>
<dbReference type="InterPro" id="IPR019787">
    <property type="entry name" value="Znf_PHD-finger"/>
</dbReference>
<feature type="domain" description="PHD-type" evidence="7">
    <location>
        <begin position="294"/>
        <end position="344"/>
    </location>
</feature>